<evidence type="ECO:0000256" key="4">
    <source>
        <dbReference type="ARBA" id="ARBA00022701"/>
    </source>
</evidence>
<comment type="subcellular location">
    <subcellularLocation>
        <location evidence="1">Cytoplasm</location>
        <location evidence="1">Cytoskeleton</location>
    </subcellularLocation>
</comment>
<dbReference type="EMBL" id="LS974624">
    <property type="protein sequence ID" value="CAG7898364.1"/>
    <property type="molecule type" value="Genomic_DNA"/>
</dbReference>
<feature type="transmembrane region" description="Helical" evidence="6">
    <location>
        <begin position="27"/>
        <end position="51"/>
    </location>
</feature>
<accession>A0A3P6C5R7</accession>
<dbReference type="AlphaFoldDB" id="A0A3P6C5R7"/>
<evidence type="ECO:0000313" key="9">
    <source>
        <dbReference type="EMBL" id="VDD04881.1"/>
    </source>
</evidence>
<keyword evidence="5" id="KW-0206">Cytoskeleton</keyword>
<sequence length="184" mass="21601">DQVKAKPQKKQVHETSEDDTQSSKYLFHLYIFTTSSFLWPFYMLALFYSIYVNYKTLWFLSSPQADDSKPRKVGAFPNYRFSFKCDQRAEKRREVCVSIHLIVLSSETCFKLEEKSHAKEEEINNMQAKSKVVFLNPLLFHSVLHLLFYIPNTLGTFAGNTTNELRKLRKSLNFKATPMPSFYQ</sequence>
<dbReference type="PANTHER" id="PTHR31358">
    <property type="entry name" value="PROTEIN WVD2-LIKE 4"/>
    <property type="match status" value="1"/>
</dbReference>
<dbReference type="Pfam" id="PF06886">
    <property type="entry name" value="TPX2"/>
    <property type="match status" value="1"/>
</dbReference>
<dbReference type="InterPro" id="IPR044833">
    <property type="entry name" value="WDL5/6"/>
</dbReference>
<feature type="transmembrane region" description="Helical" evidence="6">
    <location>
        <begin position="132"/>
        <end position="150"/>
    </location>
</feature>
<keyword evidence="4" id="KW-0493">Microtubule</keyword>
<gene>
    <name evidence="9" type="ORF">BRAA08T33774Z</name>
    <name evidence="8" type="ORF">BRAPAZ1V2_A08P20300.2</name>
</gene>
<comment type="similarity">
    <text evidence="2">Belongs to the TPX2 family.</text>
</comment>
<evidence type="ECO:0000256" key="2">
    <source>
        <dbReference type="ARBA" id="ARBA00005885"/>
    </source>
</evidence>
<keyword evidence="6" id="KW-1133">Transmembrane helix</keyword>
<evidence type="ECO:0000256" key="6">
    <source>
        <dbReference type="SAM" id="Phobius"/>
    </source>
</evidence>
<dbReference type="Proteomes" id="UP000694005">
    <property type="component" value="Chromosome A08"/>
</dbReference>
<dbReference type="Gramene" id="A08p20300.2_BraZ1">
    <property type="protein sequence ID" value="A08p20300.2_BraZ1.CDS"/>
    <property type="gene ID" value="A08g20300.2_BraZ1"/>
</dbReference>
<reference evidence="9" key="1">
    <citation type="submission" date="2018-11" db="EMBL/GenBank/DDBJ databases">
        <authorList>
            <consortium name="Genoscope - CEA"/>
            <person name="William W."/>
        </authorList>
    </citation>
    <scope>NUCLEOTIDE SEQUENCE</scope>
</reference>
<evidence type="ECO:0000313" key="8">
    <source>
        <dbReference type="EMBL" id="CAG7898364.1"/>
    </source>
</evidence>
<evidence type="ECO:0000256" key="3">
    <source>
        <dbReference type="ARBA" id="ARBA00022490"/>
    </source>
</evidence>
<protein>
    <recommendedName>
        <fullName evidence="7">TPX2 C-terminal domain-containing protein</fullName>
    </recommendedName>
</protein>
<evidence type="ECO:0000259" key="7">
    <source>
        <dbReference type="Pfam" id="PF06886"/>
    </source>
</evidence>
<dbReference type="PANTHER" id="PTHR31358:SF29">
    <property type="entry name" value="PROTEIN WVD2-LIKE 5-RELATED"/>
    <property type="match status" value="1"/>
</dbReference>
<feature type="non-terminal residue" evidence="9">
    <location>
        <position position="1"/>
    </location>
</feature>
<evidence type="ECO:0000256" key="1">
    <source>
        <dbReference type="ARBA" id="ARBA00004245"/>
    </source>
</evidence>
<keyword evidence="6" id="KW-0812">Transmembrane</keyword>
<dbReference type="GO" id="GO:0008017">
    <property type="term" value="F:microtubule binding"/>
    <property type="evidence" value="ECO:0007669"/>
    <property type="project" value="InterPro"/>
</dbReference>
<evidence type="ECO:0000256" key="5">
    <source>
        <dbReference type="ARBA" id="ARBA00023212"/>
    </source>
</evidence>
<name>A0A3P6C5R7_BRACM</name>
<dbReference type="EMBL" id="LR031575">
    <property type="protein sequence ID" value="VDD04881.1"/>
    <property type="molecule type" value="Genomic_DNA"/>
</dbReference>
<dbReference type="GO" id="GO:0005874">
    <property type="term" value="C:microtubule"/>
    <property type="evidence" value="ECO:0007669"/>
    <property type="project" value="UniProtKB-KW"/>
</dbReference>
<dbReference type="InterPro" id="IPR027329">
    <property type="entry name" value="TPX2_C"/>
</dbReference>
<keyword evidence="6" id="KW-0472">Membrane</keyword>
<keyword evidence="3" id="KW-0963">Cytoplasm</keyword>
<feature type="domain" description="TPX2 C-terminal" evidence="7">
    <location>
        <begin position="162"/>
        <end position="184"/>
    </location>
</feature>
<proteinExistence type="inferred from homology"/>
<organism evidence="9">
    <name type="scientific">Brassica campestris</name>
    <name type="common">Field mustard</name>
    <dbReference type="NCBI Taxonomy" id="3711"/>
    <lineage>
        <taxon>Eukaryota</taxon>
        <taxon>Viridiplantae</taxon>
        <taxon>Streptophyta</taxon>
        <taxon>Embryophyta</taxon>
        <taxon>Tracheophyta</taxon>
        <taxon>Spermatophyta</taxon>
        <taxon>Magnoliopsida</taxon>
        <taxon>eudicotyledons</taxon>
        <taxon>Gunneridae</taxon>
        <taxon>Pentapetalae</taxon>
        <taxon>rosids</taxon>
        <taxon>malvids</taxon>
        <taxon>Brassicales</taxon>
        <taxon>Brassicaceae</taxon>
        <taxon>Brassiceae</taxon>
        <taxon>Brassica</taxon>
    </lineage>
</organism>